<dbReference type="Proteomes" id="UP001499854">
    <property type="component" value="Unassembled WGS sequence"/>
</dbReference>
<comment type="caution">
    <text evidence="2">The sequence shown here is derived from an EMBL/GenBank/DDBJ whole genome shotgun (WGS) entry which is preliminary data.</text>
</comment>
<evidence type="ECO:0000313" key="2">
    <source>
        <dbReference type="EMBL" id="GAA1967258.1"/>
    </source>
</evidence>
<keyword evidence="1" id="KW-0732">Signal</keyword>
<evidence type="ECO:0000256" key="1">
    <source>
        <dbReference type="SAM" id="SignalP"/>
    </source>
</evidence>
<feature type="signal peptide" evidence="1">
    <location>
        <begin position="1"/>
        <end position="21"/>
    </location>
</feature>
<evidence type="ECO:0008006" key="4">
    <source>
        <dbReference type="Google" id="ProtNLM"/>
    </source>
</evidence>
<organism evidence="2 3">
    <name type="scientific">Catenulispora subtropica</name>
    <dbReference type="NCBI Taxonomy" id="450798"/>
    <lineage>
        <taxon>Bacteria</taxon>
        <taxon>Bacillati</taxon>
        <taxon>Actinomycetota</taxon>
        <taxon>Actinomycetes</taxon>
        <taxon>Catenulisporales</taxon>
        <taxon>Catenulisporaceae</taxon>
        <taxon>Catenulispora</taxon>
    </lineage>
</organism>
<name>A0ABN2RDH1_9ACTN</name>
<accession>A0ABN2RDH1</accession>
<keyword evidence="3" id="KW-1185">Reference proteome</keyword>
<feature type="chain" id="PRO_5046178097" description="Streptomyces killer toxin-like beta/gamma crystallin domain-containing protein" evidence="1">
    <location>
        <begin position="22"/>
        <end position="110"/>
    </location>
</feature>
<reference evidence="2 3" key="1">
    <citation type="journal article" date="2019" name="Int. J. Syst. Evol. Microbiol.">
        <title>The Global Catalogue of Microorganisms (GCM) 10K type strain sequencing project: providing services to taxonomists for standard genome sequencing and annotation.</title>
        <authorList>
            <consortium name="The Broad Institute Genomics Platform"/>
            <consortium name="The Broad Institute Genome Sequencing Center for Infectious Disease"/>
            <person name="Wu L."/>
            <person name="Ma J."/>
        </authorList>
    </citation>
    <scope>NUCLEOTIDE SEQUENCE [LARGE SCALE GENOMIC DNA]</scope>
    <source>
        <strain evidence="2 3">JCM 16013</strain>
    </source>
</reference>
<proteinExistence type="predicted"/>
<sequence length="110" mass="11216">MAAVLAASGGLLVAAPAAGHAAVRPAATNACGGDVDFHTSNGLDLCLKGGYARTVYLNTCGITSVNTGSNWVDWTWGINLSLGHQQPGTAPWTTWTPGMSVCIGKVDIDT</sequence>
<protein>
    <recommendedName>
        <fullName evidence="4">Streptomyces killer toxin-like beta/gamma crystallin domain-containing protein</fullName>
    </recommendedName>
</protein>
<evidence type="ECO:0000313" key="3">
    <source>
        <dbReference type="Proteomes" id="UP001499854"/>
    </source>
</evidence>
<dbReference type="EMBL" id="BAAAQM010000012">
    <property type="protein sequence ID" value="GAA1967258.1"/>
    <property type="molecule type" value="Genomic_DNA"/>
</dbReference>
<gene>
    <name evidence="2" type="ORF">GCM10009838_26790</name>
</gene>